<dbReference type="EMBL" id="CM042064">
    <property type="protein sequence ID" value="KAI3665194.1"/>
    <property type="molecule type" value="Genomic_DNA"/>
</dbReference>
<reference evidence="2" key="1">
    <citation type="journal article" date="2022" name="Mol. Ecol. Resour.">
        <title>The genomes of chicory, endive, great burdock and yacon provide insights into Asteraceae palaeo-polyploidization history and plant inulin production.</title>
        <authorList>
            <person name="Fan W."/>
            <person name="Wang S."/>
            <person name="Wang H."/>
            <person name="Wang A."/>
            <person name="Jiang F."/>
            <person name="Liu H."/>
            <person name="Zhao H."/>
            <person name="Xu D."/>
            <person name="Zhang Y."/>
        </authorList>
    </citation>
    <scope>NUCLEOTIDE SEQUENCE [LARGE SCALE GENOMIC DNA]</scope>
    <source>
        <strain evidence="2">cv. Niubang</strain>
    </source>
</reference>
<proteinExistence type="predicted"/>
<reference evidence="1 2" key="2">
    <citation type="journal article" date="2022" name="Mol. Ecol. Resour.">
        <title>The genomes of chicory, endive, great burdock and yacon provide insights into Asteraceae paleo-polyploidization history and plant inulin production.</title>
        <authorList>
            <person name="Fan W."/>
            <person name="Wang S."/>
            <person name="Wang H."/>
            <person name="Wang A."/>
            <person name="Jiang F."/>
            <person name="Liu H."/>
            <person name="Zhao H."/>
            <person name="Xu D."/>
            <person name="Zhang Y."/>
        </authorList>
    </citation>
    <scope>NUCLEOTIDE SEQUENCE [LARGE SCALE GENOMIC DNA]</scope>
    <source>
        <strain evidence="2">cv. Niubang</strain>
    </source>
</reference>
<keyword evidence="2" id="KW-1185">Reference proteome</keyword>
<name>A0ACB8XEC0_ARCLA</name>
<protein>
    <submittedName>
        <fullName evidence="1">Uncharacterized protein</fullName>
    </submittedName>
</protein>
<gene>
    <name evidence="1" type="ORF">L6452_43817</name>
</gene>
<evidence type="ECO:0000313" key="2">
    <source>
        <dbReference type="Proteomes" id="UP001055879"/>
    </source>
</evidence>
<sequence>MGERETRSEGLFKEERNRGCSIEEHISLRGCLISEGLFDNKLEGRRDVYLMRDAENRRRGEDYGRENRRRGRLSTGCTGDLEKNIGEENRGRLWEKAR</sequence>
<accession>A0ACB8XEC0</accession>
<dbReference type="Proteomes" id="UP001055879">
    <property type="component" value="Linkage Group LG18"/>
</dbReference>
<evidence type="ECO:0000313" key="1">
    <source>
        <dbReference type="EMBL" id="KAI3665194.1"/>
    </source>
</evidence>
<organism evidence="1 2">
    <name type="scientific">Arctium lappa</name>
    <name type="common">Greater burdock</name>
    <name type="synonym">Lappa major</name>
    <dbReference type="NCBI Taxonomy" id="4217"/>
    <lineage>
        <taxon>Eukaryota</taxon>
        <taxon>Viridiplantae</taxon>
        <taxon>Streptophyta</taxon>
        <taxon>Embryophyta</taxon>
        <taxon>Tracheophyta</taxon>
        <taxon>Spermatophyta</taxon>
        <taxon>Magnoliopsida</taxon>
        <taxon>eudicotyledons</taxon>
        <taxon>Gunneridae</taxon>
        <taxon>Pentapetalae</taxon>
        <taxon>asterids</taxon>
        <taxon>campanulids</taxon>
        <taxon>Asterales</taxon>
        <taxon>Asteraceae</taxon>
        <taxon>Carduoideae</taxon>
        <taxon>Cardueae</taxon>
        <taxon>Arctiinae</taxon>
        <taxon>Arctium</taxon>
    </lineage>
</organism>
<comment type="caution">
    <text evidence="1">The sequence shown here is derived from an EMBL/GenBank/DDBJ whole genome shotgun (WGS) entry which is preliminary data.</text>
</comment>